<evidence type="ECO:0000259" key="5">
    <source>
        <dbReference type="PROSITE" id="PS50835"/>
    </source>
</evidence>
<keyword evidence="2" id="KW-0325">Glycoprotein</keyword>
<dbReference type="InterPro" id="IPR013106">
    <property type="entry name" value="Ig_V-set"/>
</dbReference>
<dbReference type="SMART" id="SM00409">
    <property type="entry name" value="IG"/>
    <property type="match status" value="2"/>
</dbReference>
<feature type="domain" description="Ig-like" evidence="5">
    <location>
        <begin position="144"/>
        <end position="227"/>
    </location>
</feature>
<dbReference type="InterPro" id="IPR003599">
    <property type="entry name" value="Ig_sub"/>
</dbReference>
<evidence type="ECO:0000256" key="3">
    <source>
        <dbReference type="ARBA" id="ARBA00023319"/>
    </source>
</evidence>
<keyword evidence="3" id="KW-0393">Immunoglobulin domain</keyword>
<dbReference type="PANTHER" id="PTHR44427:SF1">
    <property type="entry name" value="CARCINOEMBRYONIC ANTIGEN-RELATED CELL ADHESION MOLECULE 1"/>
    <property type="match status" value="1"/>
</dbReference>
<proteinExistence type="inferred from homology"/>
<dbReference type="InterPro" id="IPR050831">
    <property type="entry name" value="CEA_cell_adhesion"/>
</dbReference>
<dbReference type="KEGG" id="pdic:114511424"/>
<organism evidence="6 7">
    <name type="scientific">Phyllostomus discolor</name>
    <name type="common">pale spear-nosed bat</name>
    <dbReference type="NCBI Taxonomy" id="89673"/>
    <lineage>
        <taxon>Eukaryota</taxon>
        <taxon>Metazoa</taxon>
        <taxon>Chordata</taxon>
        <taxon>Craniata</taxon>
        <taxon>Vertebrata</taxon>
        <taxon>Euteleostomi</taxon>
        <taxon>Mammalia</taxon>
        <taxon>Eutheria</taxon>
        <taxon>Laurasiatheria</taxon>
        <taxon>Chiroptera</taxon>
        <taxon>Yangochiroptera</taxon>
        <taxon>Phyllostomidae</taxon>
        <taxon>Phyllostominae</taxon>
        <taxon>Phyllostomus</taxon>
    </lineage>
</organism>
<dbReference type="RefSeq" id="XP_028385923.1">
    <property type="nucleotide sequence ID" value="XM_028530122.2"/>
</dbReference>
<dbReference type="InterPro" id="IPR036179">
    <property type="entry name" value="Ig-like_dom_sf"/>
</dbReference>
<dbReference type="Proteomes" id="UP000504628">
    <property type="component" value="Chromosome 12"/>
</dbReference>
<dbReference type="SUPFAM" id="SSF48726">
    <property type="entry name" value="Immunoglobulin"/>
    <property type="match status" value="2"/>
</dbReference>
<sequence length="231" mass="25500">MGSSSVSAHIELVHYQGLLLVVSLLNFWIHPTTAQVTVHSKNALEGTDVHLYIHHTAPKAAGFLWYKGETIDSHHYIASLSLNPRIHKSGPPDERVIVEEDGSLLFKNVTMKDSGIYTILVQLQGCQKMIACGRLTVYPFVSGPTLLASNTTVTENKDAVVLTCDTNAHAIQWLFKGTSLTLTERITLSRDHRNLTIYPVLREDAGNYQCKGFNPINSAKSASLALDVKFE</sequence>
<reference evidence="7" key="1">
    <citation type="submission" date="2025-08" db="UniProtKB">
        <authorList>
            <consortium name="RefSeq"/>
        </authorList>
    </citation>
    <scope>IDENTIFICATION</scope>
    <source>
        <tissue evidence="7">Muscle</tissue>
    </source>
</reference>
<dbReference type="PANTHER" id="PTHR44427">
    <property type="entry name" value="CARCINOEMBRYONIC ANTIGEN-RELATED CELL ADHESION MOLECULE 19"/>
    <property type="match status" value="1"/>
</dbReference>
<gene>
    <name evidence="7" type="primary">LOC114511424</name>
</gene>
<dbReference type="InterPro" id="IPR007110">
    <property type="entry name" value="Ig-like_dom"/>
</dbReference>
<comment type="similarity">
    <text evidence="4">Belongs to the immunoglobulin superfamily. CEA family.</text>
</comment>
<name>A0A6J2N6S2_9CHIR</name>
<dbReference type="InParanoid" id="A0A6J2N6S2"/>
<protein>
    <submittedName>
        <fullName evidence="7">Carcinoembryonic antigen-related cell adhesion molecule 21-like</fullName>
    </submittedName>
</protein>
<dbReference type="GeneID" id="114511424"/>
<evidence type="ECO:0000313" key="6">
    <source>
        <dbReference type="Proteomes" id="UP000504628"/>
    </source>
</evidence>
<dbReference type="SMART" id="SM00408">
    <property type="entry name" value="IGc2"/>
    <property type="match status" value="1"/>
</dbReference>
<accession>A0A6J2N6S2</accession>
<dbReference type="InterPro" id="IPR013783">
    <property type="entry name" value="Ig-like_fold"/>
</dbReference>
<dbReference type="FunFam" id="2.60.40.10:FF:000244">
    <property type="entry name" value="carcinoembryonic antigen-related cell adhesion molecule 16"/>
    <property type="match status" value="1"/>
</dbReference>
<dbReference type="InterPro" id="IPR003598">
    <property type="entry name" value="Ig_sub2"/>
</dbReference>
<dbReference type="Pfam" id="PF07686">
    <property type="entry name" value="V-set"/>
    <property type="match status" value="1"/>
</dbReference>
<evidence type="ECO:0000256" key="2">
    <source>
        <dbReference type="ARBA" id="ARBA00023180"/>
    </source>
</evidence>
<dbReference type="OrthoDB" id="9799310at2759"/>
<evidence type="ECO:0000313" key="7">
    <source>
        <dbReference type="RefSeq" id="XP_028385923.1"/>
    </source>
</evidence>
<dbReference type="PROSITE" id="PS50835">
    <property type="entry name" value="IG_LIKE"/>
    <property type="match status" value="1"/>
</dbReference>
<dbReference type="Pfam" id="PF13927">
    <property type="entry name" value="Ig_3"/>
    <property type="match status" value="1"/>
</dbReference>
<evidence type="ECO:0000256" key="1">
    <source>
        <dbReference type="ARBA" id="ARBA00022729"/>
    </source>
</evidence>
<keyword evidence="1" id="KW-0732">Signal</keyword>
<keyword evidence="6" id="KW-1185">Reference proteome</keyword>
<dbReference type="AlphaFoldDB" id="A0A6J2N6S2"/>
<dbReference type="Gene3D" id="2.60.40.10">
    <property type="entry name" value="Immunoglobulins"/>
    <property type="match status" value="2"/>
</dbReference>
<evidence type="ECO:0000256" key="4">
    <source>
        <dbReference type="ARBA" id="ARBA00038222"/>
    </source>
</evidence>